<evidence type="ECO:0000313" key="2">
    <source>
        <dbReference type="Proteomes" id="UP001206925"/>
    </source>
</evidence>
<organism evidence="1 2">
    <name type="scientific">Ambrosia artemisiifolia</name>
    <name type="common">Common ragweed</name>
    <dbReference type="NCBI Taxonomy" id="4212"/>
    <lineage>
        <taxon>Eukaryota</taxon>
        <taxon>Viridiplantae</taxon>
        <taxon>Streptophyta</taxon>
        <taxon>Embryophyta</taxon>
        <taxon>Tracheophyta</taxon>
        <taxon>Spermatophyta</taxon>
        <taxon>Magnoliopsida</taxon>
        <taxon>eudicotyledons</taxon>
        <taxon>Gunneridae</taxon>
        <taxon>Pentapetalae</taxon>
        <taxon>asterids</taxon>
        <taxon>campanulids</taxon>
        <taxon>Asterales</taxon>
        <taxon>Asteraceae</taxon>
        <taxon>Asteroideae</taxon>
        <taxon>Heliantheae alliance</taxon>
        <taxon>Heliantheae</taxon>
        <taxon>Ambrosia</taxon>
    </lineage>
</organism>
<name>A0AAD5GVE4_AMBAR</name>
<evidence type="ECO:0000313" key="1">
    <source>
        <dbReference type="EMBL" id="KAI7753163.1"/>
    </source>
</evidence>
<accession>A0AAD5GVE4</accession>
<dbReference type="Proteomes" id="UP001206925">
    <property type="component" value="Unassembled WGS sequence"/>
</dbReference>
<proteinExistence type="predicted"/>
<reference evidence="1" key="1">
    <citation type="submission" date="2022-06" db="EMBL/GenBank/DDBJ databases">
        <title>Uncovering the hologenomic basis of an extraordinary plant invasion.</title>
        <authorList>
            <person name="Bieker V.C."/>
            <person name="Martin M.D."/>
            <person name="Gilbert T."/>
            <person name="Hodgins K."/>
            <person name="Battlay P."/>
            <person name="Petersen B."/>
            <person name="Wilson J."/>
        </authorList>
    </citation>
    <scope>NUCLEOTIDE SEQUENCE</scope>
    <source>
        <strain evidence="1">AA19_3_7</strain>
        <tissue evidence="1">Leaf</tissue>
    </source>
</reference>
<comment type="caution">
    <text evidence="1">The sequence shown here is derived from an EMBL/GenBank/DDBJ whole genome shotgun (WGS) entry which is preliminary data.</text>
</comment>
<dbReference type="AlphaFoldDB" id="A0AAD5GVE4"/>
<sequence>MHISFSPRCPRLVFLFLRL</sequence>
<keyword evidence="2" id="KW-1185">Reference proteome</keyword>
<gene>
    <name evidence="1" type="ORF">M8C21_015083</name>
</gene>
<protein>
    <submittedName>
        <fullName evidence="1">Uncharacterized protein</fullName>
    </submittedName>
</protein>
<dbReference type="EMBL" id="JAMZMK010005528">
    <property type="protein sequence ID" value="KAI7753163.1"/>
    <property type="molecule type" value="Genomic_DNA"/>
</dbReference>